<dbReference type="SUPFAM" id="SSF51735">
    <property type="entry name" value="NAD(P)-binding Rossmann-fold domains"/>
    <property type="match status" value="1"/>
</dbReference>
<dbReference type="InterPro" id="IPR020904">
    <property type="entry name" value="Sc_DH/Rdtase_CS"/>
</dbReference>
<dbReference type="RefSeq" id="WP_174716540.1">
    <property type="nucleotide sequence ID" value="NZ_CP036344.1"/>
</dbReference>
<gene>
    <name evidence="4" type="ORF">FOC81_15480</name>
</gene>
<dbReference type="Pfam" id="PF00106">
    <property type="entry name" value="adh_short"/>
    <property type="match status" value="1"/>
</dbReference>
<dbReference type="GO" id="GO:0016491">
    <property type="term" value="F:oxidoreductase activity"/>
    <property type="evidence" value="ECO:0007669"/>
    <property type="project" value="UniProtKB-KW"/>
</dbReference>
<evidence type="ECO:0000313" key="4">
    <source>
        <dbReference type="EMBL" id="QKQ48016.1"/>
    </source>
</evidence>
<dbReference type="Proteomes" id="UP000509782">
    <property type="component" value="Chromosome"/>
</dbReference>
<dbReference type="InterPro" id="IPR036291">
    <property type="entry name" value="NAD(P)-bd_dom_sf"/>
</dbReference>
<keyword evidence="2" id="KW-0560">Oxidoreductase</keyword>
<evidence type="ECO:0000256" key="3">
    <source>
        <dbReference type="RuleBase" id="RU000363"/>
    </source>
</evidence>
<organism evidence="4 5">
    <name type="scientific">Achromobacter denitrificans</name>
    <name type="common">Alcaligenes denitrificans</name>
    <dbReference type="NCBI Taxonomy" id="32002"/>
    <lineage>
        <taxon>Bacteria</taxon>
        <taxon>Pseudomonadati</taxon>
        <taxon>Pseudomonadota</taxon>
        <taxon>Betaproteobacteria</taxon>
        <taxon>Burkholderiales</taxon>
        <taxon>Alcaligenaceae</taxon>
        <taxon>Achromobacter</taxon>
    </lineage>
</organism>
<dbReference type="PROSITE" id="PS00061">
    <property type="entry name" value="ADH_SHORT"/>
    <property type="match status" value="1"/>
</dbReference>
<proteinExistence type="inferred from homology"/>
<protein>
    <submittedName>
        <fullName evidence="4">SDR family oxidoreductase</fullName>
    </submittedName>
</protein>
<dbReference type="PANTHER" id="PTHR44169">
    <property type="entry name" value="NADPH-DEPENDENT 1-ACYLDIHYDROXYACETONE PHOSPHATE REDUCTASE"/>
    <property type="match status" value="1"/>
</dbReference>
<dbReference type="PANTHER" id="PTHR44169:SF6">
    <property type="entry name" value="NADPH-DEPENDENT 1-ACYLDIHYDROXYACETONE PHOSPHATE REDUCTASE"/>
    <property type="match status" value="1"/>
</dbReference>
<dbReference type="PRINTS" id="PR00081">
    <property type="entry name" value="GDHRDH"/>
</dbReference>
<dbReference type="AlphaFoldDB" id="A0A6N0JMV9"/>
<accession>A0A6N0JMV9</accession>
<comment type="similarity">
    <text evidence="1 3">Belongs to the short-chain dehydrogenases/reductases (SDR) family.</text>
</comment>
<dbReference type="NCBIfam" id="NF006119">
    <property type="entry name" value="PRK08264.1-5"/>
    <property type="match status" value="1"/>
</dbReference>
<dbReference type="NCBIfam" id="NF006117">
    <property type="entry name" value="PRK08264.1-3"/>
    <property type="match status" value="1"/>
</dbReference>
<name>A0A6N0JMV9_ACHDE</name>
<evidence type="ECO:0000313" key="5">
    <source>
        <dbReference type="Proteomes" id="UP000509782"/>
    </source>
</evidence>
<dbReference type="InterPro" id="IPR002347">
    <property type="entry name" value="SDR_fam"/>
</dbReference>
<reference evidence="4 5" key="1">
    <citation type="submission" date="2020-05" db="EMBL/GenBank/DDBJ databases">
        <title>FDA dAtabase for Regulatory Grade micrObial Sequences (FDA-ARGOS): Supporting development and validation of Infectious Disease Dx tests.</title>
        <authorList>
            <person name="Sproer C."/>
            <person name="Gronow S."/>
            <person name="Severitt S."/>
            <person name="Schroder I."/>
            <person name="Tallon L."/>
            <person name="Sadzewicz L."/>
            <person name="Zhao X."/>
            <person name="Vavikolanu K."/>
            <person name="Mehta A."/>
            <person name="Aluvathingal J."/>
            <person name="Nadendla S."/>
            <person name="Myers T."/>
            <person name="Yan Y."/>
            <person name="Sichtig H."/>
        </authorList>
    </citation>
    <scope>NUCLEOTIDE SEQUENCE [LARGE SCALE GENOMIC DNA]</scope>
    <source>
        <strain evidence="4 5">FDAARGOS_787</strain>
    </source>
</reference>
<dbReference type="Gene3D" id="3.40.50.720">
    <property type="entry name" value="NAD(P)-binding Rossmann-like Domain"/>
    <property type="match status" value="1"/>
</dbReference>
<sequence>MELKNAVVFITGANRGLGLAFAREALARGARKVYAAARDPSTVRLAGVEPVKLDVTRPDEVAAVAARARDVTVLINNAGIAATGGFLAAGSADSARRHLETNLIGPLLMAQAFAPALAANGGGALLNVLSIASWINRPLLGVYGMSKSAAWALTNGLRHELREQGTQVLGLHMGFVDTDLTRGIDAPKSTPQAIVSEAFDALEAGEEEVLADEATRAVKLGLSVRPAVYLQA</sequence>
<evidence type="ECO:0000256" key="1">
    <source>
        <dbReference type="ARBA" id="ARBA00006484"/>
    </source>
</evidence>
<evidence type="ECO:0000256" key="2">
    <source>
        <dbReference type="ARBA" id="ARBA00023002"/>
    </source>
</evidence>
<dbReference type="PRINTS" id="PR00080">
    <property type="entry name" value="SDRFAMILY"/>
</dbReference>
<dbReference type="EMBL" id="CP054569">
    <property type="protein sequence ID" value="QKQ48016.1"/>
    <property type="molecule type" value="Genomic_DNA"/>
</dbReference>